<name>A0A4Q7ZAW5_9GAMM</name>
<evidence type="ECO:0000313" key="2">
    <source>
        <dbReference type="EMBL" id="RZU47742.1"/>
    </source>
</evidence>
<dbReference type="OrthoDB" id="9810636at2"/>
<dbReference type="InterPro" id="IPR050492">
    <property type="entry name" value="Bact_metal-bind_prot9"/>
</dbReference>
<accession>A0A4Q7ZAW5</accession>
<dbReference type="Proteomes" id="UP000292423">
    <property type="component" value="Unassembled WGS sequence"/>
</dbReference>
<proteinExistence type="predicted"/>
<dbReference type="GO" id="GO:0030001">
    <property type="term" value="P:metal ion transport"/>
    <property type="evidence" value="ECO:0007669"/>
    <property type="project" value="InterPro"/>
</dbReference>
<keyword evidence="3" id="KW-1185">Reference proteome</keyword>
<protein>
    <submittedName>
        <fullName evidence="2">Zinc/manganese transport system substrate-binding protein</fullName>
    </submittedName>
</protein>
<organism evidence="2 3">
    <name type="scientific">Fluviicoccus keumensis</name>
    <dbReference type="NCBI Taxonomy" id="1435465"/>
    <lineage>
        <taxon>Bacteria</taxon>
        <taxon>Pseudomonadati</taxon>
        <taxon>Pseudomonadota</taxon>
        <taxon>Gammaproteobacteria</taxon>
        <taxon>Moraxellales</taxon>
        <taxon>Moraxellaceae</taxon>
        <taxon>Fluviicoccus</taxon>
    </lineage>
</organism>
<dbReference type="AlphaFoldDB" id="A0A4Q7ZAW5"/>
<dbReference type="RefSeq" id="WP_130410961.1">
    <property type="nucleotide sequence ID" value="NZ_SHKX01000010.1"/>
</dbReference>
<dbReference type="Pfam" id="PF01297">
    <property type="entry name" value="ZnuA"/>
    <property type="match status" value="1"/>
</dbReference>
<reference evidence="2 3" key="1">
    <citation type="submission" date="2019-02" db="EMBL/GenBank/DDBJ databases">
        <title>Genomic Encyclopedia of Type Strains, Phase IV (KMG-IV): sequencing the most valuable type-strain genomes for metagenomic binning, comparative biology and taxonomic classification.</title>
        <authorList>
            <person name="Goeker M."/>
        </authorList>
    </citation>
    <scope>NUCLEOTIDE SEQUENCE [LARGE SCALE GENOMIC DNA]</scope>
    <source>
        <strain evidence="2 3">DSM 105135</strain>
    </source>
</reference>
<sequence length="298" mass="31728">MIKRLTLALGLCLMQSLALADINIVATTSSMGMLARTVGGAHVKVTELALPDRDAHTLQVRPSMMQSLRQANLVVSVGAELEQGWLPAAIDGAANPRIQPGGSGYFEAAAQVPLLDVRGAAGADRSQGDVHPMGNPHVQLDPVRMGDVAIALANRMGKLDSTNAPGYLAAAIAFKQATTQRMTRWQQATAGSPGVLLYHHDANYLLARFNIPSLGYIEPLPGIPPSASHILKLVQELRGRKGVILHTVYQGNAGIAQLASQLGWKEMALPLDPPANSTQDGWFALIDQWVAAVAQNKY</sequence>
<comment type="caution">
    <text evidence="2">The sequence shown here is derived from an EMBL/GenBank/DDBJ whole genome shotgun (WGS) entry which is preliminary data.</text>
</comment>
<dbReference type="PANTHER" id="PTHR42953:SF2">
    <property type="entry name" value="ADHESION PROTEIN"/>
    <property type="match status" value="1"/>
</dbReference>
<dbReference type="SUPFAM" id="SSF53807">
    <property type="entry name" value="Helical backbone' metal receptor"/>
    <property type="match status" value="1"/>
</dbReference>
<dbReference type="InterPro" id="IPR006127">
    <property type="entry name" value="ZnuA-like"/>
</dbReference>
<feature type="signal peptide" evidence="1">
    <location>
        <begin position="1"/>
        <end position="20"/>
    </location>
</feature>
<feature type="chain" id="PRO_5020338378" evidence="1">
    <location>
        <begin position="21"/>
        <end position="298"/>
    </location>
</feature>
<dbReference type="GO" id="GO:0046872">
    <property type="term" value="F:metal ion binding"/>
    <property type="evidence" value="ECO:0007669"/>
    <property type="project" value="InterPro"/>
</dbReference>
<evidence type="ECO:0000256" key="1">
    <source>
        <dbReference type="SAM" id="SignalP"/>
    </source>
</evidence>
<gene>
    <name evidence="2" type="ORF">EV700_0709</name>
</gene>
<dbReference type="PANTHER" id="PTHR42953">
    <property type="entry name" value="HIGH-AFFINITY ZINC UPTAKE SYSTEM PROTEIN ZNUA-RELATED"/>
    <property type="match status" value="1"/>
</dbReference>
<dbReference type="EMBL" id="SHKX01000010">
    <property type="protein sequence ID" value="RZU47742.1"/>
    <property type="molecule type" value="Genomic_DNA"/>
</dbReference>
<evidence type="ECO:0000313" key="3">
    <source>
        <dbReference type="Proteomes" id="UP000292423"/>
    </source>
</evidence>
<dbReference type="Gene3D" id="3.40.50.1980">
    <property type="entry name" value="Nitrogenase molybdenum iron protein domain"/>
    <property type="match status" value="2"/>
</dbReference>
<keyword evidence="1" id="KW-0732">Signal</keyword>